<dbReference type="RefSeq" id="XP_058332691.1">
    <property type="nucleotide sequence ID" value="XM_058473688.1"/>
</dbReference>
<reference evidence="2" key="1">
    <citation type="submission" date="2022-11" db="EMBL/GenBank/DDBJ databases">
        <authorList>
            <person name="Petersen C."/>
        </authorList>
    </citation>
    <scope>NUCLEOTIDE SEQUENCE</scope>
    <source>
        <strain evidence="2">IBT 19713</strain>
    </source>
</reference>
<dbReference type="Proteomes" id="UP001150941">
    <property type="component" value="Unassembled WGS sequence"/>
</dbReference>
<evidence type="ECO:0000313" key="2">
    <source>
        <dbReference type="EMBL" id="KAJ5239772.1"/>
    </source>
</evidence>
<accession>A0A9W9PBB4</accession>
<protein>
    <submittedName>
        <fullName evidence="2">Uncharacterized protein</fullName>
    </submittedName>
</protein>
<dbReference type="GeneID" id="83200991"/>
<gene>
    <name evidence="2" type="ORF">N7468_004391</name>
</gene>
<feature type="region of interest" description="Disordered" evidence="1">
    <location>
        <begin position="29"/>
        <end position="91"/>
    </location>
</feature>
<dbReference type="EMBL" id="JAPQKS010000003">
    <property type="protein sequence ID" value="KAJ5239772.1"/>
    <property type="molecule type" value="Genomic_DNA"/>
</dbReference>
<sequence length="91" mass="10262">MEADILSQDAIQYDESFNVYPPTNFRMSAPSDLLPSNDVDTPERFPETSLITSPERSADEHHTSPNILHHSHTTYVDPLQTLDDSLNPQPL</sequence>
<proteinExistence type="predicted"/>
<keyword evidence="3" id="KW-1185">Reference proteome</keyword>
<feature type="compositionally biased region" description="Polar residues" evidence="1">
    <location>
        <begin position="82"/>
        <end position="91"/>
    </location>
</feature>
<evidence type="ECO:0000256" key="1">
    <source>
        <dbReference type="SAM" id="MobiDB-lite"/>
    </source>
</evidence>
<name>A0A9W9PBB4_9EURO</name>
<organism evidence="2 3">
    <name type="scientific">Penicillium chermesinum</name>
    <dbReference type="NCBI Taxonomy" id="63820"/>
    <lineage>
        <taxon>Eukaryota</taxon>
        <taxon>Fungi</taxon>
        <taxon>Dikarya</taxon>
        <taxon>Ascomycota</taxon>
        <taxon>Pezizomycotina</taxon>
        <taxon>Eurotiomycetes</taxon>
        <taxon>Eurotiomycetidae</taxon>
        <taxon>Eurotiales</taxon>
        <taxon>Aspergillaceae</taxon>
        <taxon>Penicillium</taxon>
    </lineage>
</organism>
<dbReference type="AlphaFoldDB" id="A0A9W9PBB4"/>
<evidence type="ECO:0000313" key="3">
    <source>
        <dbReference type="Proteomes" id="UP001150941"/>
    </source>
</evidence>
<reference evidence="2" key="2">
    <citation type="journal article" date="2023" name="IMA Fungus">
        <title>Comparative genomic study of the Penicillium genus elucidates a diverse pangenome and 15 lateral gene transfer events.</title>
        <authorList>
            <person name="Petersen C."/>
            <person name="Sorensen T."/>
            <person name="Nielsen M.R."/>
            <person name="Sondergaard T.E."/>
            <person name="Sorensen J.L."/>
            <person name="Fitzpatrick D.A."/>
            <person name="Frisvad J.C."/>
            <person name="Nielsen K.L."/>
        </authorList>
    </citation>
    <scope>NUCLEOTIDE SEQUENCE</scope>
    <source>
        <strain evidence="2">IBT 19713</strain>
    </source>
</reference>
<comment type="caution">
    <text evidence="2">The sequence shown here is derived from an EMBL/GenBank/DDBJ whole genome shotgun (WGS) entry which is preliminary data.</text>
</comment>